<evidence type="ECO:0000256" key="2">
    <source>
        <dbReference type="ARBA" id="ARBA00022448"/>
    </source>
</evidence>
<organism evidence="15 16">
    <name type="scientific">Virgibacillus natechei</name>
    <dbReference type="NCBI Taxonomy" id="1216297"/>
    <lineage>
        <taxon>Bacteria</taxon>
        <taxon>Bacillati</taxon>
        <taxon>Bacillota</taxon>
        <taxon>Bacilli</taxon>
        <taxon>Bacillales</taxon>
        <taxon>Bacillaceae</taxon>
        <taxon>Virgibacillus</taxon>
    </lineage>
</organism>
<comment type="function">
    <text evidence="13 14">Fluoride-specific ion channel. Important for reducing fluoride concentration in the cell, thus reducing its toxicity.</text>
</comment>
<evidence type="ECO:0000256" key="12">
    <source>
        <dbReference type="ARBA" id="ARBA00035585"/>
    </source>
</evidence>
<feature type="binding site" evidence="14">
    <location>
        <position position="53"/>
    </location>
    <ligand>
        <name>Na(+)</name>
        <dbReference type="ChEBI" id="CHEBI:29101"/>
        <note>structural</note>
    </ligand>
</feature>
<comment type="caution">
    <text evidence="14">Lacks conserved residue(s) required for the propagation of feature annotation.</text>
</comment>
<evidence type="ECO:0000256" key="3">
    <source>
        <dbReference type="ARBA" id="ARBA00022475"/>
    </source>
</evidence>
<keyword evidence="8 14" id="KW-0406">Ion transport</keyword>
<evidence type="ECO:0000256" key="7">
    <source>
        <dbReference type="ARBA" id="ARBA00023053"/>
    </source>
</evidence>
<keyword evidence="4 14" id="KW-0812">Transmembrane</keyword>
<comment type="subcellular location">
    <subcellularLocation>
        <location evidence="1 14">Cell membrane</location>
        <topology evidence="1 14">Multi-pass membrane protein</topology>
    </subcellularLocation>
</comment>
<comment type="similarity">
    <text evidence="11 14">Belongs to the fluoride channel Fluc/FEX (TC 1.A.43) family.</text>
</comment>
<reference evidence="15 16" key="1">
    <citation type="submission" date="2021-03" db="EMBL/GenBank/DDBJ databases">
        <title>Genomic Encyclopedia of Type Strains, Phase IV (KMG-IV): sequencing the most valuable type-strain genomes for metagenomic binning, comparative biology and taxonomic classification.</title>
        <authorList>
            <person name="Goeker M."/>
        </authorList>
    </citation>
    <scope>NUCLEOTIDE SEQUENCE [LARGE SCALE GENOMIC DNA]</scope>
    <source>
        <strain evidence="15 16">DSM 25609</strain>
    </source>
</reference>
<dbReference type="EMBL" id="JAGGKX010000013">
    <property type="protein sequence ID" value="MBP1970472.1"/>
    <property type="molecule type" value="Genomic_DNA"/>
</dbReference>
<dbReference type="InterPro" id="IPR003691">
    <property type="entry name" value="FluC"/>
</dbReference>
<keyword evidence="5 14" id="KW-0479">Metal-binding</keyword>
<evidence type="ECO:0000256" key="13">
    <source>
        <dbReference type="ARBA" id="ARBA00049940"/>
    </source>
</evidence>
<dbReference type="RefSeq" id="WP_209463596.1">
    <property type="nucleotide sequence ID" value="NZ_CP110224.1"/>
</dbReference>
<evidence type="ECO:0000256" key="8">
    <source>
        <dbReference type="ARBA" id="ARBA00023065"/>
    </source>
</evidence>
<evidence type="ECO:0000256" key="1">
    <source>
        <dbReference type="ARBA" id="ARBA00004651"/>
    </source>
</evidence>
<evidence type="ECO:0000256" key="10">
    <source>
        <dbReference type="ARBA" id="ARBA00023303"/>
    </source>
</evidence>
<name>A0ABS4IHP0_9BACI</name>
<comment type="caution">
    <text evidence="15">The sequence shown here is derived from an EMBL/GenBank/DDBJ whole genome shotgun (WGS) entry which is preliminary data.</text>
</comment>
<evidence type="ECO:0000256" key="9">
    <source>
        <dbReference type="ARBA" id="ARBA00023136"/>
    </source>
</evidence>
<proteinExistence type="inferred from homology"/>
<evidence type="ECO:0000256" key="4">
    <source>
        <dbReference type="ARBA" id="ARBA00022692"/>
    </source>
</evidence>
<dbReference type="Proteomes" id="UP001519345">
    <property type="component" value="Unassembled WGS sequence"/>
</dbReference>
<evidence type="ECO:0000256" key="11">
    <source>
        <dbReference type="ARBA" id="ARBA00035120"/>
    </source>
</evidence>
<feature type="binding site" evidence="14">
    <location>
        <position position="56"/>
    </location>
    <ligand>
        <name>Na(+)</name>
        <dbReference type="ChEBI" id="CHEBI:29101"/>
        <note>structural</note>
    </ligand>
</feature>
<keyword evidence="6 14" id="KW-1133">Transmembrane helix</keyword>
<dbReference type="HAMAP" id="MF_00454">
    <property type="entry name" value="FluC"/>
    <property type="match status" value="1"/>
</dbReference>
<dbReference type="PANTHER" id="PTHR28259:SF16">
    <property type="entry name" value="FLUORIDE-SPECIFIC ION CHANNEL FLUC 2"/>
    <property type="match status" value="1"/>
</dbReference>
<evidence type="ECO:0000256" key="5">
    <source>
        <dbReference type="ARBA" id="ARBA00022723"/>
    </source>
</evidence>
<feature type="transmembrane region" description="Helical" evidence="14">
    <location>
        <begin position="37"/>
        <end position="58"/>
    </location>
</feature>
<keyword evidence="2 14" id="KW-0813">Transport</keyword>
<keyword evidence="9 14" id="KW-0472">Membrane</keyword>
<keyword evidence="7 14" id="KW-0915">Sodium</keyword>
<evidence type="ECO:0000313" key="15">
    <source>
        <dbReference type="EMBL" id="MBP1970472.1"/>
    </source>
</evidence>
<dbReference type="PANTHER" id="PTHR28259">
    <property type="entry name" value="FLUORIDE EXPORT PROTEIN 1-RELATED"/>
    <property type="match status" value="1"/>
</dbReference>
<keyword evidence="10 14" id="KW-0407">Ion channel</keyword>
<comment type="catalytic activity">
    <reaction evidence="12">
        <text>fluoride(in) = fluoride(out)</text>
        <dbReference type="Rhea" id="RHEA:76159"/>
        <dbReference type="ChEBI" id="CHEBI:17051"/>
    </reaction>
    <physiologicalReaction direction="left-to-right" evidence="12">
        <dbReference type="Rhea" id="RHEA:76160"/>
    </physiologicalReaction>
</comment>
<evidence type="ECO:0000256" key="6">
    <source>
        <dbReference type="ARBA" id="ARBA00022989"/>
    </source>
</evidence>
<sequence>MNILLLSMSGGLGAICRYLLGLAIMKKNPYPEIPIAMLTVNVIGSFGLGVFFGAFTTFSTFSMEAVELLREKKYRKALIYISISLIGSVITFSIGYLIGIWMAG</sequence>
<dbReference type="Pfam" id="PF02537">
    <property type="entry name" value="CRCB"/>
    <property type="match status" value="1"/>
</dbReference>
<comment type="activity regulation">
    <text evidence="14">Na(+) is not transported, but it plays an essential structural role and its presence is essential for fluoride channel function.</text>
</comment>
<gene>
    <name evidence="14" type="primary">fluC</name>
    <name evidence="14" type="synonym">crcB</name>
    <name evidence="15" type="ORF">J2Z83_002593</name>
</gene>
<accession>A0ABS4IHP0</accession>
<evidence type="ECO:0000256" key="14">
    <source>
        <dbReference type="HAMAP-Rule" id="MF_00454"/>
    </source>
</evidence>
<keyword evidence="16" id="KW-1185">Reference proteome</keyword>
<evidence type="ECO:0000313" key="16">
    <source>
        <dbReference type="Proteomes" id="UP001519345"/>
    </source>
</evidence>
<feature type="transmembrane region" description="Helical" evidence="14">
    <location>
        <begin position="78"/>
        <end position="103"/>
    </location>
</feature>
<keyword evidence="3 14" id="KW-1003">Cell membrane</keyword>
<protein>
    <recommendedName>
        <fullName evidence="14">Fluoride-specific ion channel FluC</fullName>
    </recommendedName>
</protein>